<dbReference type="EMBL" id="CM001403">
    <property type="protein sequence ID" value="EHQ27552.1"/>
    <property type="molecule type" value="Genomic_DNA"/>
</dbReference>
<evidence type="ECO:0000259" key="11">
    <source>
        <dbReference type="Pfam" id="PF00593"/>
    </source>
</evidence>
<dbReference type="GO" id="GO:0009279">
    <property type="term" value="C:cell outer membrane"/>
    <property type="evidence" value="ECO:0007669"/>
    <property type="project" value="UniProtKB-SubCell"/>
</dbReference>
<dbReference type="Proteomes" id="UP000002774">
    <property type="component" value="Chromosome"/>
</dbReference>
<dbReference type="InterPro" id="IPR008969">
    <property type="entry name" value="CarboxyPept-like_regulatory"/>
</dbReference>
<evidence type="ECO:0000313" key="14">
    <source>
        <dbReference type="Proteomes" id="UP000002774"/>
    </source>
</evidence>
<feature type="domain" description="TonB-dependent receptor-like beta-barrel" evidence="11">
    <location>
        <begin position="445"/>
        <end position="819"/>
    </location>
</feature>
<keyword evidence="13" id="KW-0675">Receptor</keyword>
<feature type="signal peptide" evidence="10">
    <location>
        <begin position="1"/>
        <end position="21"/>
    </location>
</feature>
<dbReference type="RefSeq" id="WP_008508043.1">
    <property type="nucleotide sequence ID" value="NZ_CM001403.1"/>
</dbReference>
<keyword evidence="7 8" id="KW-0998">Cell outer membrane</keyword>
<dbReference type="STRING" id="714943.Mucpa_3453"/>
<dbReference type="InterPro" id="IPR037066">
    <property type="entry name" value="Plug_dom_sf"/>
</dbReference>
<evidence type="ECO:0000256" key="4">
    <source>
        <dbReference type="ARBA" id="ARBA00022692"/>
    </source>
</evidence>
<evidence type="ECO:0000259" key="12">
    <source>
        <dbReference type="Pfam" id="PF07715"/>
    </source>
</evidence>
<proteinExistence type="inferred from homology"/>
<evidence type="ECO:0000256" key="9">
    <source>
        <dbReference type="RuleBase" id="RU003357"/>
    </source>
</evidence>
<dbReference type="NCBIfam" id="TIGR04056">
    <property type="entry name" value="OMP_RagA_SusC"/>
    <property type="match status" value="1"/>
</dbReference>
<gene>
    <name evidence="13" type="ORF">Mucpa_3453</name>
</gene>
<keyword evidence="6 8" id="KW-0472">Membrane</keyword>
<evidence type="ECO:0000256" key="7">
    <source>
        <dbReference type="ARBA" id="ARBA00023237"/>
    </source>
</evidence>
<dbReference type="InterPro" id="IPR023996">
    <property type="entry name" value="TonB-dep_OMP_SusC/RagA"/>
</dbReference>
<sequence>MRRKFTLLILLLLFESSLIFAQGVKITGRVTDKSGQSLPGVTVKVKGAALAASTDANGKYTIRASADATLIFSFIGYTTQSIPVNSRTDIDVVMQDDIKTLNDVVVVGYGTQKASKVSGAVDVIKSADIEKVNAVRVEDAIQGRASGVNIIQSGSPGTTPTVLIRGIPSYAGSDPLVVIDGVQQALVDFNSLSPSDVESITVLKDAATTAIYGVKGGNGVIVITTKTGKNNSKTQFSLSGNYGIQEVAKTIDVLNASEYAAIKNEGSTTSGGPILFPNLSSLGVGTNWQDQIFKKAPLQSHSLSASGGSDKLSYFLSASYTDQAGIVGGIDKSNYQRGNFTANLNFQLTPKLKFVLNTTGVILNTKGVAENSFNSIIGSALNFDPTVPVFNNVPNTVGDFGFSNHILQEVHNPLTALANTYNKNLGNKIYGKFEFQYDVLKNLKVTTRFGYTDYNSNAKSFNPLVFYGPLNVDNTMNADGTTVTGDHNSVSSTKSSNFNWRWESFANYNFNYKVDHHFETVLGITFLENTGNQTSVSRQDVPFNSWTFADYTAATGVNTATNTNAQTGSYYEYQAKNISYFSRINYDYKEKYLLSFSARRDGSYAFGADNKFGNFFAGSLGWVVSQENFFHSNFVNFLKLRASYGTTGNDGNTSPQTSSIITGGPYNNIGNSNGYNFGNVFTPGSTIGSQANPNLAWEVQKQFDAGFDINVYKNKFSLTADYFRKNVNGLLFTPSQSLYLGTVPAPLANIGTTTSKGFDATLGYNDKYGKDFRINTSLTFTTSKNLVTATNSDNTAKYIGGYYFNGQSQSVTVFEYNQTPGYFYGYKTDGLFQTAAQIASSPSQPGAQPGDIKFKDINGDGVIDSKDQTKIGDPFPKFTMGWNLNLAYKNFDFTSFVYASVGNDIYIAYLRNANFTNNVRNVLGRWTGPGSTNDAKTPRYTFTDVNNNARVSDRFVEDGSFVKIKNLQLGYTFPKSFARNVFNSIRVYAQVKNAYTFTKYTGYDPEISGGILNSGVDYGAYPQARTYSFGLDLKF</sequence>
<dbReference type="eggNOG" id="COG1629">
    <property type="taxonomic scope" value="Bacteria"/>
</dbReference>
<feature type="domain" description="TonB-dependent receptor plug" evidence="12">
    <location>
        <begin position="115"/>
        <end position="220"/>
    </location>
</feature>
<evidence type="ECO:0000256" key="10">
    <source>
        <dbReference type="SAM" id="SignalP"/>
    </source>
</evidence>
<keyword evidence="14" id="KW-1185">Reference proteome</keyword>
<evidence type="ECO:0000256" key="5">
    <source>
        <dbReference type="ARBA" id="ARBA00023077"/>
    </source>
</evidence>
<dbReference type="Gene3D" id="2.40.170.20">
    <property type="entry name" value="TonB-dependent receptor, beta-barrel domain"/>
    <property type="match status" value="1"/>
</dbReference>
<name>H1YID9_9SPHI</name>
<evidence type="ECO:0000256" key="1">
    <source>
        <dbReference type="ARBA" id="ARBA00004571"/>
    </source>
</evidence>
<evidence type="ECO:0000256" key="2">
    <source>
        <dbReference type="ARBA" id="ARBA00022448"/>
    </source>
</evidence>
<dbReference type="InterPro" id="IPR023997">
    <property type="entry name" value="TonB-dep_OMP_SusC/RagA_CS"/>
</dbReference>
<keyword evidence="2 8" id="KW-0813">Transport</keyword>
<dbReference type="OrthoDB" id="9768177at2"/>
<protein>
    <submittedName>
        <fullName evidence="13">TonB-dependent receptor plug</fullName>
    </submittedName>
</protein>
<dbReference type="HOGENOM" id="CLU_004317_0_2_10"/>
<evidence type="ECO:0000313" key="13">
    <source>
        <dbReference type="EMBL" id="EHQ27552.1"/>
    </source>
</evidence>
<keyword evidence="4 8" id="KW-0812">Transmembrane</keyword>
<feature type="chain" id="PRO_5003557389" evidence="10">
    <location>
        <begin position="22"/>
        <end position="1035"/>
    </location>
</feature>
<keyword evidence="10" id="KW-0732">Signal</keyword>
<dbReference type="InterPro" id="IPR012910">
    <property type="entry name" value="Plug_dom"/>
</dbReference>
<evidence type="ECO:0000256" key="8">
    <source>
        <dbReference type="PROSITE-ProRule" id="PRU01360"/>
    </source>
</evidence>
<evidence type="ECO:0000256" key="3">
    <source>
        <dbReference type="ARBA" id="ARBA00022452"/>
    </source>
</evidence>
<dbReference type="Gene3D" id="2.170.130.10">
    <property type="entry name" value="TonB-dependent receptor, plug domain"/>
    <property type="match status" value="1"/>
</dbReference>
<comment type="similarity">
    <text evidence="8 9">Belongs to the TonB-dependent receptor family.</text>
</comment>
<reference evidence="13" key="1">
    <citation type="submission" date="2011-09" db="EMBL/GenBank/DDBJ databases">
        <title>The permanent draft genome of Mucilaginibacter paludis DSM 18603.</title>
        <authorList>
            <consortium name="US DOE Joint Genome Institute (JGI-PGF)"/>
            <person name="Lucas S."/>
            <person name="Han J."/>
            <person name="Lapidus A."/>
            <person name="Bruce D."/>
            <person name="Goodwin L."/>
            <person name="Pitluck S."/>
            <person name="Peters L."/>
            <person name="Kyrpides N."/>
            <person name="Mavromatis K."/>
            <person name="Ivanova N."/>
            <person name="Mikhailova N."/>
            <person name="Held B."/>
            <person name="Detter J.C."/>
            <person name="Tapia R."/>
            <person name="Han C."/>
            <person name="Land M."/>
            <person name="Hauser L."/>
            <person name="Markowitz V."/>
            <person name="Cheng J.-F."/>
            <person name="Hugenholtz P."/>
            <person name="Woyke T."/>
            <person name="Wu D."/>
            <person name="Tindall B."/>
            <person name="Brambilla E."/>
            <person name="Klenk H.-P."/>
            <person name="Eisen J.A."/>
        </authorList>
    </citation>
    <scope>NUCLEOTIDE SEQUENCE [LARGE SCALE GENOMIC DNA]</scope>
    <source>
        <strain evidence="13">DSM 18603</strain>
    </source>
</reference>
<dbReference type="Pfam" id="PF13715">
    <property type="entry name" value="CarbopepD_reg_2"/>
    <property type="match status" value="1"/>
</dbReference>
<organism evidence="13 14">
    <name type="scientific">Mucilaginibacter paludis DSM 18603</name>
    <dbReference type="NCBI Taxonomy" id="714943"/>
    <lineage>
        <taxon>Bacteria</taxon>
        <taxon>Pseudomonadati</taxon>
        <taxon>Bacteroidota</taxon>
        <taxon>Sphingobacteriia</taxon>
        <taxon>Sphingobacteriales</taxon>
        <taxon>Sphingobacteriaceae</taxon>
        <taxon>Mucilaginibacter</taxon>
    </lineage>
</organism>
<dbReference type="SUPFAM" id="SSF56935">
    <property type="entry name" value="Porins"/>
    <property type="match status" value="1"/>
</dbReference>
<dbReference type="InterPro" id="IPR039426">
    <property type="entry name" value="TonB-dep_rcpt-like"/>
</dbReference>
<dbReference type="Gene3D" id="2.60.40.1120">
    <property type="entry name" value="Carboxypeptidase-like, regulatory domain"/>
    <property type="match status" value="1"/>
</dbReference>
<dbReference type="SUPFAM" id="SSF49464">
    <property type="entry name" value="Carboxypeptidase regulatory domain-like"/>
    <property type="match status" value="1"/>
</dbReference>
<dbReference type="AlphaFoldDB" id="H1YID9"/>
<keyword evidence="5 9" id="KW-0798">TonB box</keyword>
<dbReference type="NCBIfam" id="TIGR04057">
    <property type="entry name" value="SusC_RagA_signa"/>
    <property type="match status" value="1"/>
</dbReference>
<comment type="subcellular location">
    <subcellularLocation>
        <location evidence="1 8">Cell outer membrane</location>
        <topology evidence="1 8">Multi-pass membrane protein</topology>
    </subcellularLocation>
</comment>
<keyword evidence="3 8" id="KW-1134">Transmembrane beta strand</keyword>
<dbReference type="InterPro" id="IPR000531">
    <property type="entry name" value="Beta-barrel_TonB"/>
</dbReference>
<dbReference type="Pfam" id="PF00593">
    <property type="entry name" value="TonB_dep_Rec_b-barrel"/>
    <property type="match status" value="1"/>
</dbReference>
<evidence type="ECO:0000256" key="6">
    <source>
        <dbReference type="ARBA" id="ARBA00023136"/>
    </source>
</evidence>
<dbReference type="PROSITE" id="PS52016">
    <property type="entry name" value="TONB_DEPENDENT_REC_3"/>
    <property type="match status" value="1"/>
</dbReference>
<dbReference type="InterPro" id="IPR036942">
    <property type="entry name" value="Beta-barrel_TonB_sf"/>
</dbReference>
<accession>H1YID9</accession>
<dbReference type="Pfam" id="PF07715">
    <property type="entry name" value="Plug"/>
    <property type="match status" value="1"/>
</dbReference>